<reference evidence="1 2" key="1">
    <citation type="submission" date="2013-08" db="EMBL/GenBank/DDBJ databases">
        <authorList>
            <person name="Stouthamer R."/>
            <person name="Nunney L."/>
        </authorList>
    </citation>
    <scope>NUCLEOTIDE SEQUENCE [LARGE SCALE GENOMIC DNA]</scope>
    <source>
        <strain evidence="2">ann-1</strain>
    </source>
</reference>
<dbReference type="AlphaFoldDB" id="A0A060HDI6"/>
<dbReference type="Proteomes" id="UP000027215">
    <property type="component" value="Chromosome"/>
</dbReference>
<dbReference type="PATRIC" id="fig|155920.8.peg.363"/>
<dbReference type="EMBL" id="CP006696">
    <property type="protein sequence ID" value="AIC10977.1"/>
    <property type="molecule type" value="Genomic_DNA"/>
</dbReference>
<evidence type="ECO:0000313" key="1">
    <source>
        <dbReference type="EMBL" id="AIC10977.1"/>
    </source>
</evidence>
<dbReference type="HOGENOM" id="CLU_2687010_0_0_6"/>
<protein>
    <submittedName>
        <fullName evidence="1">Uncharacterized protein</fullName>
    </submittedName>
</protein>
<organism evidence="1 2">
    <name type="scientific">Xylella fastidiosa subsp. sandyi Ann-1</name>
    <dbReference type="NCBI Taxonomy" id="155920"/>
    <lineage>
        <taxon>Bacteria</taxon>
        <taxon>Pseudomonadati</taxon>
        <taxon>Pseudomonadota</taxon>
        <taxon>Gammaproteobacteria</taxon>
        <taxon>Lysobacterales</taxon>
        <taxon>Lysobacteraceae</taxon>
        <taxon>Xylella</taxon>
    </lineage>
</organism>
<sequence length="74" mass="8280">MATVAVLLVHNRPVCHRQLALRWPDLGHASVATACGRHHRTHTAGLVQALVPLRCRQRVARYPWMRILVGMVGP</sequence>
<dbReference type="KEGG" id="xfs:D934_01520"/>
<proteinExistence type="predicted"/>
<gene>
    <name evidence="1" type="ORF">D934_01520</name>
</gene>
<name>A0A060HDI6_XYLFS</name>
<evidence type="ECO:0000313" key="2">
    <source>
        <dbReference type="Proteomes" id="UP000027215"/>
    </source>
</evidence>
<accession>A0A060HDI6</accession>